<dbReference type="CDD" id="cd00009">
    <property type="entry name" value="AAA"/>
    <property type="match status" value="1"/>
</dbReference>
<evidence type="ECO:0000256" key="2">
    <source>
        <dbReference type="ARBA" id="ARBA00007519"/>
    </source>
</evidence>
<comment type="similarity">
    <text evidence="2 12">Belongs to the RuvB family.</text>
</comment>
<dbReference type="Gene3D" id="3.40.50.300">
    <property type="entry name" value="P-loop containing nucleotide triphosphate hydrolases"/>
    <property type="match status" value="1"/>
</dbReference>
<feature type="domain" description="AAA+ ATPase" evidence="13">
    <location>
        <begin position="65"/>
        <end position="344"/>
    </location>
</feature>
<dbReference type="GO" id="GO:0016887">
    <property type="term" value="F:ATP hydrolysis activity"/>
    <property type="evidence" value="ECO:0007669"/>
    <property type="project" value="RHEA"/>
</dbReference>
<dbReference type="InterPro" id="IPR010339">
    <property type="entry name" value="TIP49_P-loop"/>
</dbReference>
<evidence type="ECO:0000256" key="8">
    <source>
        <dbReference type="ARBA" id="ARBA00023015"/>
    </source>
</evidence>
<evidence type="ECO:0000256" key="6">
    <source>
        <dbReference type="ARBA" id="ARBA00022806"/>
    </source>
</evidence>
<accession>W2T8T4</accession>
<keyword evidence="11 12" id="KW-0539">Nucleus</keyword>
<protein>
    <recommendedName>
        <fullName evidence="12">RuvB-like helicase</fullName>
        <ecNumber evidence="12">3.6.4.12</ecNumber>
    </recommendedName>
</protein>
<evidence type="ECO:0000256" key="12">
    <source>
        <dbReference type="RuleBase" id="RU363048"/>
    </source>
</evidence>
<evidence type="ECO:0000256" key="4">
    <source>
        <dbReference type="ARBA" id="ARBA00022763"/>
    </source>
</evidence>
<evidence type="ECO:0000256" key="1">
    <source>
        <dbReference type="ARBA" id="ARBA00004123"/>
    </source>
</evidence>
<dbReference type="SUPFAM" id="SSF52540">
    <property type="entry name" value="P-loop containing nucleoside triphosphate hydrolases"/>
    <property type="match status" value="1"/>
</dbReference>
<dbReference type="GO" id="GO:0005634">
    <property type="term" value="C:nucleus"/>
    <property type="evidence" value="ECO:0007669"/>
    <property type="project" value="UniProtKB-SubCell"/>
</dbReference>
<gene>
    <name evidence="14" type="ORF">NECAME_02959</name>
</gene>
<keyword evidence="10" id="KW-0234">DNA repair</keyword>
<keyword evidence="9 12" id="KW-0804">Transcription</keyword>
<dbReference type="GO" id="GO:0003678">
    <property type="term" value="F:DNA helicase activity"/>
    <property type="evidence" value="ECO:0007669"/>
    <property type="project" value="UniProtKB-EC"/>
</dbReference>
<keyword evidence="15" id="KW-1185">Reference proteome</keyword>
<dbReference type="GO" id="GO:0006281">
    <property type="term" value="P:DNA repair"/>
    <property type="evidence" value="ECO:0007669"/>
    <property type="project" value="UniProtKB-KW"/>
</dbReference>
<evidence type="ECO:0000256" key="9">
    <source>
        <dbReference type="ARBA" id="ARBA00023163"/>
    </source>
</evidence>
<dbReference type="InterPro" id="IPR027417">
    <property type="entry name" value="P-loop_NTPase"/>
</dbReference>
<reference evidence="15" key="1">
    <citation type="journal article" date="2014" name="Nat. Genet.">
        <title>Genome of the human hookworm Necator americanus.</title>
        <authorList>
            <person name="Tang Y.T."/>
            <person name="Gao X."/>
            <person name="Rosa B.A."/>
            <person name="Abubucker S."/>
            <person name="Hallsworth-Pepin K."/>
            <person name="Martin J."/>
            <person name="Tyagi R."/>
            <person name="Heizer E."/>
            <person name="Zhang X."/>
            <person name="Bhonagiri-Palsikar V."/>
            <person name="Minx P."/>
            <person name="Warren W.C."/>
            <person name="Wang Q."/>
            <person name="Zhan B."/>
            <person name="Hotez P.J."/>
            <person name="Sternberg P.W."/>
            <person name="Dougall A."/>
            <person name="Gaze S.T."/>
            <person name="Mulvenna J."/>
            <person name="Sotillo J."/>
            <person name="Ranganathan S."/>
            <person name="Rabelo E.M."/>
            <person name="Wilson R.K."/>
            <person name="Felgner P.L."/>
            <person name="Bethony J."/>
            <person name="Hawdon J.M."/>
            <person name="Gasser R.B."/>
            <person name="Loukas A."/>
            <person name="Mitreva M."/>
        </authorList>
    </citation>
    <scope>NUCLEOTIDE SEQUENCE [LARGE SCALE GENOMIC DNA]</scope>
</reference>
<dbReference type="InterPro" id="IPR027238">
    <property type="entry name" value="RuvB-like"/>
</dbReference>
<dbReference type="InterPro" id="IPR003593">
    <property type="entry name" value="AAA+_ATPase"/>
</dbReference>
<dbReference type="OrthoDB" id="10060499at2759"/>
<dbReference type="Gene3D" id="2.40.50.360">
    <property type="entry name" value="RuvB-like helicase, domain II"/>
    <property type="match status" value="1"/>
</dbReference>
<comment type="catalytic activity">
    <reaction evidence="12">
        <text>ATP + H2O = ADP + phosphate + H(+)</text>
        <dbReference type="Rhea" id="RHEA:13065"/>
        <dbReference type="ChEBI" id="CHEBI:15377"/>
        <dbReference type="ChEBI" id="CHEBI:15378"/>
        <dbReference type="ChEBI" id="CHEBI:30616"/>
        <dbReference type="ChEBI" id="CHEBI:43474"/>
        <dbReference type="ChEBI" id="CHEBI:456216"/>
        <dbReference type="EC" id="3.6.4.12"/>
    </reaction>
</comment>
<dbReference type="OMA" id="IINTEPY"/>
<keyword evidence="5 12" id="KW-0378">Hydrolase</keyword>
<keyword evidence="4" id="KW-0227">DNA damage</keyword>
<keyword evidence="8 12" id="KW-0805">Transcription regulation</keyword>
<dbReference type="AlphaFoldDB" id="W2T8T4"/>
<dbReference type="KEGG" id="nai:NECAME_02959"/>
<dbReference type="STRING" id="51031.W2T8T4"/>
<name>W2T8T4_NECAM</name>
<dbReference type="Proteomes" id="UP000053676">
    <property type="component" value="Unassembled WGS sequence"/>
</dbReference>
<evidence type="ECO:0000256" key="7">
    <source>
        <dbReference type="ARBA" id="ARBA00022840"/>
    </source>
</evidence>
<dbReference type="SMART" id="SM00382">
    <property type="entry name" value="AAA"/>
    <property type="match status" value="1"/>
</dbReference>
<organism evidence="14 15">
    <name type="scientific">Necator americanus</name>
    <name type="common">Human hookworm</name>
    <dbReference type="NCBI Taxonomy" id="51031"/>
    <lineage>
        <taxon>Eukaryota</taxon>
        <taxon>Metazoa</taxon>
        <taxon>Ecdysozoa</taxon>
        <taxon>Nematoda</taxon>
        <taxon>Chromadorea</taxon>
        <taxon>Rhabditida</taxon>
        <taxon>Rhabditina</taxon>
        <taxon>Rhabditomorpha</taxon>
        <taxon>Strongyloidea</taxon>
        <taxon>Ancylostomatidae</taxon>
        <taxon>Bunostominae</taxon>
        <taxon>Necator</taxon>
    </lineage>
</organism>
<sequence length="440" mass="48091">MALVGDVELRSLVRVERVGAHSHIRGLGVSANFDPEDVADGMVGQVRARRAAAIIVKMVQTGNIGGRGVLIYGQPGTGKTAIAMGIAKALGEDTPFVSISASEIFSVDISKSEALMQSFRKAIGVRIKEETEVLEGEVVSIEMDRPVTGVGPKVGKLSIKTTDMETIYDLGSKMVDQCIKERICAGDVIQIDKSSGRVSRVGRSATRSHDYDAMGPQTKFVPCPSGEIQKTREIVHTVCLHDIDVINSRSQGFLALFTGDTGEIKNEVAEWREEGKAVIHPGVLFIDEVHLLDLECFSFLNRAMESDLSPLLIMATNKEKGVVRGTDVTANYCLPPDLVDRLIGIATKPYTSDEIGRILSLRADEEGVRMEAAAINLLKMIVGETSMRYGMQLIAVANVLRERKKKAMVTKDEISAAYKMFYDTKRSEAYLTQNSKKFLC</sequence>
<dbReference type="FunFam" id="3.40.50.300:FF:002221">
    <property type="entry name" value="RuvB-like 2"/>
    <property type="match status" value="1"/>
</dbReference>
<comment type="subcellular location">
    <subcellularLocation>
        <location evidence="1">Nucleus</location>
    </subcellularLocation>
</comment>
<evidence type="ECO:0000256" key="10">
    <source>
        <dbReference type="ARBA" id="ARBA00023204"/>
    </source>
</evidence>
<keyword evidence="3 12" id="KW-0547">Nucleotide-binding</keyword>
<dbReference type="EC" id="3.6.4.12" evidence="12"/>
<dbReference type="EMBL" id="KI660008">
    <property type="protein sequence ID" value="ETN78253.1"/>
    <property type="molecule type" value="Genomic_DNA"/>
</dbReference>
<evidence type="ECO:0000313" key="15">
    <source>
        <dbReference type="Proteomes" id="UP000053676"/>
    </source>
</evidence>
<proteinExistence type="inferred from homology"/>
<dbReference type="Pfam" id="PF06068">
    <property type="entry name" value="TIP49"/>
    <property type="match status" value="1"/>
</dbReference>
<keyword evidence="7 12" id="KW-0067">ATP-binding</keyword>
<dbReference type="Pfam" id="PF17856">
    <property type="entry name" value="TIP49_C"/>
    <property type="match status" value="1"/>
</dbReference>
<evidence type="ECO:0000256" key="5">
    <source>
        <dbReference type="ARBA" id="ARBA00022801"/>
    </source>
</evidence>
<dbReference type="InterPro" id="IPR041048">
    <property type="entry name" value="RuvB-like_C"/>
</dbReference>
<evidence type="ECO:0000313" key="14">
    <source>
        <dbReference type="EMBL" id="ETN78253.1"/>
    </source>
</evidence>
<keyword evidence="6 12" id="KW-0347">Helicase</keyword>
<dbReference type="GO" id="GO:0005524">
    <property type="term" value="F:ATP binding"/>
    <property type="evidence" value="ECO:0007669"/>
    <property type="project" value="UniProtKB-KW"/>
</dbReference>
<dbReference type="FunFam" id="2.40.50.360:FF:000002">
    <property type="entry name" value="RuvB-like helicase"/>
    <property type="match status" value="1"/>
</dbReference>
<dbReference type="Gene3D" id="1.10.8.60">
    <property type="match status" value="1"/>
</dbReference>
<evidence type="ECO:0000256" key="11">
    <source>
        <dbReference type="ARBA" id="ARBA00023242"/>
    </source>
</evidence>
<evidence type="ECO:0000259" key="13">
    <source>
        <dbReference type="SMART" id="SM00382"/>
    </source>
</evidence>
<dbReference type="InterPro" id="IPR042487">
    <property type="entry name" value="RuvBL1/2_DNA/RNA_bd_dom"/>
</dbReference>
<evidence type="ECO:0000256" key="3">
    <source>
        <dbReference type="ARBA" id="ARBA00022741"/>
    </source>
</evidence>
<dbReference type="PANTHER" id="PTHR11093">
    <property type="entry name" value="RUVB-RELATED REPTIN AND PONTIN"/>
    <property type="match status" value="1"/>
</dbReference>